<evidence type="ECO:0000256" key="5">
    <source>
        <dbReference type="ARBA" id="ARBA00022989"/>
    </source>
</evidence>
<dbReference type="Pfam" id="PF07884">
    <property type="entry name" value="VKOR"/>
    <property type="match status" value="1"/>
</dbReference>
<dbReference type="EMBL" id="PFSJ01000019">
    <property type="protein sequence ID" value="PJC23594.1"/>
    <property type="molecule type" value="Genomic_DNA"/>
</dbReference>
<dbReference type="GO" id="GO:0016491">
    <property type="term" value="F:oxidoreductase activity"/>
    <property type="evidence" value="ECO:0007669"/>
    <property type="project" value="UniProtKB-KW"/>
</dbReference>
<name>A0A2M8ELH3_UNCKA</name>
<keyword evidence="9" id="KW-0676">Redox-active center</keyword>
<dbReference type="CDD" id="cd12916">
    <property type="entry name" value="VKOR_1"/>
    <property type="match status" value="1"/>
</dbReference>
<evidence type="ECO:0000256" key="9">
    <source>
        <dbReference type="ARBA" id="ARBA00023284"/>
    </source>
</evidence>
<feature type="transmembrane region" description="Helical" evidence="10">
    <location>
        <begin position="53"/>
        <end position="72"/>
    </location>
</feature>
<keyword evidence="4" id="KW-0874">Quinone</keyword>
<keyword evidence="3 10" id="KW-0812">Transmembrane</keyword>
<dbReference type="Proteomes" id="UP000229756">
    <property type="component" value="Unassembled WGS sequence"/>
</dbReference>
<dbReference type="GO" id="GO:0016020">
    <property type="term" value="C:membrane"/>
    <property type="evidence" value="ECO:0007669"/>
    <property type="project" value="UniProtKB-SubCell"/>
</dbReference>
<evidence type="ECO:0000256" key="4">
    <source>
        <dbReference type="ARBA" id="ARBA00022719"/>
    </source>
</evidence>
<keyword evidence="7 10" id="KW-0472">Membrane</keyword>
<accession>A0A2M8ELH3</accession>
<evidence type="ECO:0000256" key="8">
    <source>
        <dbReference type="ARBA" id="ARBA00023157"/>
    </source>
</evidence>
<feature type="domain" description="Vitamin K epoxide reductase" evidence="11">
    <location>
        <begin position="1"/>
        <end position="125"/>
    </location>
</feature>
<evidence type="ECO:0000313" key="13">
    <source>
        <dbReference type="Proteomes" id="UP000229756"/>
    </source>
</evidence>
<keyword evidence="5 10" id="KW-1133">Transmembrane helix</keyword>
<organism evidence="12 13">
    <name type="scientific">candidate division WWE3 bacterium CG_4_9_14_0_2_um_filter_35_11</name>
    <dbReference type="NCBI Taxonomy" id="1975077"/>
    <lineage>
        <taxon>Bacteria</taxon>
        <taxon>Katanobacteria</taxon>
    </lineage>
</organism>
<dbReference type="Gene3D" id="1.20.1440.130">
    <property type="entry name" value="VKOR domain"/>
    <property type="match status" value="1"/>
</dbReference>
<proteinExistence type="inferred from homology"/>
<protein>
    <recommendedName>
        <fullName evidence="11">Vitamin K epoxide reductase domain-containing protein</fullName>
    </recommendedName>
</protein>
<comment type="caution">
    <text evidence="12">The sequence shown here is derived from an EMBL/GenBank/DDBJ whole genome shotgun (WGS) entry which is preliminary data.</text>
</comment>
<dbReference type="InterPro" id="IPR012932">
    <property type="entry name" value="VKOR"/>
</dbReference>
<dbReference type="AlphaFoldDB" id="A0A2M8ELH3"/>
<evidence type="ECO:0000313" key="12">
    <source>
        <dbReference type="EMBL" id="PJC23594.1"/>
    </source>
</evidence>
<evidence type="ECO:0000256" key="3">
    <source>
        <dbReference type="ARBA" id="ARBA00022692"/>
    </source>
</evidence>
<feature type="transmembrane region" description="Helical" evidence="10">
    <location>
        <begin position="100"/>
        <end position="125"/>
    </location>
</feature>
<sequence>MKMLDRVVFCLCILGVLISTYLLQSKLFGSEILCGVSSCGIVNNSNYSEILGIPVSAFGLLFYTGMAVLVVLKYRRLFFLGSIVGVLFSAYLTYLEAFVLHAWCQWCIMSAWIAFSLFVVGARVVRTK</sequence>
<keyword evidence="8" id="KW-1015">Disulfide bond</keyword>
<evidence type="ECO:0000256" key="2">
    <source>
        <dbReference type="ARBA" id="ARBA00006214"/>
    </source>
</evidence>
<dbReference type="PANTHER" id="PTHR34573">
    <property type="entry name" value="VKC DOMAIN-CONTAINING PROTEIN"/>
    <property type="match status" value="1"/>
</dbReference>
<dbReference type="SMART" id="SM00756">
    <property type="entry name" value="VKc"/>
    <property type="match status" value="1"/>
</dbReference>
<keyword evidence="6" id="KW-0560">Oxidoreductase</keyword>
<dbReference type="InterPro" id="IPR038354">
    <property type="entry name" value="VKOR_sf"/>
</dbReference>
<comment type="subcellular location">
    <subcellularLocation>
        <location evidence="1">Membrane</location>
        <topology evidence="1">Multi-pass membrane protein</topology>
    </subcellularLocation>
</comment>
<evidence type="ECO:0000256" key="6">
    <source>
        <dbReference type="ARBA" id="ARBA00023002"/>
    </source>
</evidence>
<feature type="transmembrane region" description="Helical" evidence="10">
    <location>
        <begin position="77"/>
        <end position="94"/>
    </location>
</feature>
<evidence type="ECO:0000256" key="1">
    <source>
        <dbReference type="ARBA" id="ARBA00004141"/>
    </source>
</evidence>
<comment type="similarity">
    <text evidence="2">Belongs to the VKOR family.</text>
</comment>
<dbReference type="GO" id="GO:0048038">
    <property type="term" value="F:quinone binding"/>
    <property type="evidence" value="ECO:0007669"/>
    <property type="project" value="UniProtKB-KW"/>
</dbReference>
<evidence type="ECO:0000256" key="10">
    <source>
        <dbReference type="SAM" id="Phobius"/>
    </source>
</evidence>
<dbReference type="PANTHER" id="PTHR34573:SF1">
    <property type="entry name" value="VITAMIN K EPOXIDE REDUCTASE DOMAIN-CONTAINING PROTEIN"/>
    <property type="match status" value="1"/>
</dbReference>
<gene>
    <name evidence="12" type="ORF">CO058_02445</name>
</gene>
<evidence type="ECO:0000256" key="7">
    <source>
        <dbReference type="ARBA" id="ARBA00023136"/>
    </source>
</evidence>
<dbReference type="InterPro" id="IPR044698">
    <property type="entry name" value="VKOR/LTO1"/>
</dbReference>
<evidence type="ECO:0000259" key="11">
    <source>
        <dbReference type="SMART" id="SM00756"/>
    </source>
</evidence>
<reference evidence="13" key="1">
    <citation type="submission" date="2017-09" db="EMBL/GenBank/DDBJ databases">
        <title>Depth-based differentiation of microbial function through sediment-hosted aquifers and enrichment of novel symbionts in the deep terrestrial subsurface.</title>
        <authorList>
            <person name="Probst A.J."/>
            <person name="Ladd B."/>
            <person name="Jarett J.K."/>
            <person name="Geller-Mcgrath D.E."/>
            <person name="Sieber C.M.K."/>
            <person name="Emerson J.B."/>
            <person name="Anantharaman K."/>
            <person name="Thomas B.C."/>
            <person name="Malmstrom R."/>
            <person name="Stieglmeier M."/>
            <person name="Klingl A."/>
            <person name="Woyke T."/>
            <person name="Ryan C.M."/>
            <person name="Banfield J.F."/>
        </authorList>
    </citation>
    <scope>NUCLEOTIDE SEQUENCE [LARGE SCALE GENOMIC DNA]</scope>
</reference>